<protein>
    <submittedName>
        <fullName evidence="2">Uncharacterized protein</fullName>
    </submittedName>
</protein>
<feature type="compositionally biased region" description="Low complexity" evidence="1">
    <location>
        <begin position="34"/>
        <end position="48"/>
    </location>
</feature>
<evidence type="ECO:0000256" key="1">
    <source>
        <dbReference type="SAM" id="MobiDB-lite"/>
    </source>
</evidence>
<reference evidence="2 3" key="1">
    <citation type="submission" date="2023-03" db="EMBL/GenBank/DDBJ databases">
        <title>High-quality genome of Scylla paramamosain provides insights in environmental adaptation.</title>
        <authorList>
            <person name="Zhang L."/>
        </authorList>
    </citation>
    <scope>NUCLEOTIDE SEQUENCE [LARGE SCALE GENOMIC DNA]</scope>
    <source>
        <strain evidence="2">LZ_2023a</strain>
        <tissue evidence="2">Muscle</tissue>
    </source>
</reference>
<sequence length="100" mass="10696">MGGHGGAGCCDPRRGLEKAYNAKQSIPPHHYCAPTSLLRPPTSPLHPLFTSTPSGTTPRQAHPLTRARGCEVVVAVLDVTRLASSHFTSHNRKETSKGMV</sequence>
<proteinExistence type="predicted"/>
<gene>
    <name evidence="2" type="ORF">O3P69_001153</name>
</gene>
<accession>A0AAW0UQC7</accession>
<evidence type="ECO:0000313" key="2">
    <source>
        <dbReference type="EMBL" id="KAK8401859.1"/>
    </source>
</evidence>
<dbReference type="EMBL" id="JARAKH010000008">
    <property type="protein sequence ID" value="KAK8401859.1"/>
    <property type="molecule type" value="Genomic_DNA"/>
</dbReference>
<feature type="region of interest" description="Disordered" evidence="1">
    <location>
        <begin position="33"/>
        <end position="64"/>
    </location>
</feature>
<dbReference type="Proteomes" id="UP001487740">
    <property type="component" value="Unassembled WGS sequence"/>
</dbReference>
<dbReference type="AlphaFoldDB" id="A0AAW0UQC7"/>
<keyword evidence="3" id="KW-1185">Reference proteome</keyword>
<comment type="caution">
    <text evidence="2">The sequence shown here is derived from an EMBL/GenBank/DDBJ whole genome shotgun (WGS) entry which is preliminary data.</text>
</comment>
<evidence type="ECO:0000313" key="3">
    <source>
        <dbReference type="Proteomes" id="UP001487740"/>
    </source>
</evidence>
<name>A0AAW0UQC7_SCYPA</name>
<organism evidence="2 3">
    <name type="scientific">Scylla paramamosain</name>
    <name type="common">Mud crab</name>
    <dbReference type="NCBI Taxonomy" id="85552"/>
    <lineage>
        <taxon>Eukaryota</taxon>
        <taxon>Metazoa</taxon>
        <taxon>Ecdysozoa</taxon>
        <taxon>Arthropoda</taxon>
        <taxon>Crustacea</taxon>
        <taxon>Multicrustacea</taxon>
        <taxon>Malacostraca</taxon>
        <taxon>Eumalacostraca</taxon>
        <taxon>Eucarida</taxon>
        <taxon>Decapoda</taxon>
        <taxon>Pleocyemata</taxon>
        <taxon>Brachyura</taxon>
        <taxon>Eubrachyura</taxon>
        <taxon>Portunoidea</taxon>
        <taxon>Portunidae</taxon>
        <taxon>Portuninae</taxon>
        <taxon>Scylla</taxon>
    </lineage>
</organism>
<feature type="compositionally biased region" description="Polar residues" evidence="1">
    <location>
        <begin position="49"/>
        <end position="59"/>
    </location>
</feature>